<dbReference type="Gene3D" id="3.50.50.60">
    <property type="entry name" value="FAD/NAD(P)-binding domain"/>
    <property type="match status" value="2"/>
</dbReference>
<dbReference type="Proteomes" id="UP000566813">
    <property type="component" value="Unassembled WGS sequence"/>
</dbReference>
<gene>
    <name evidence="10" type="ORF">H7F51_07885</name>
</gene>
<dbReference type="InterPro" id="IPR051473">
    <property type="entry name" value="P2Ox-like"/>
</dbReference>
<evidence type="ECO:0000256" key="1">
    <source>
        <dbReference type="ARBA" id="ARBA00001974"/>
    </source>
</evidence>
<keyword evidence="11" id="KW-1185">Reference proteome</keyword>
<dbReference type="PANTHER" id="PTHR42784">
    <property type="entry name" value="PYRANOSE 2-OXIDASE"/>
    <property type="match status" value="1"/>
</dbReference>
<keyword evidence="5" id="KW-0560">Oxidoreductase</keyword>
<feature type="domain" description="FAD dependent oxidoreductase" evidence="8">
    <location>
        <begin position="8"/>
        <end position="41"/>
    </location>
</feature>
<proteinExistence type="inferred from homology"/>
<dbReference type="InterPro" id="IPR036188">
    <property type="entry name" value="FAD/NAD-bd_sf"/>
</dbReference>
<evidence type="ECO:0000256" key="3">
    <source>
        <dbReference type="ARBA" id="ARBA00022630"/>
    </source>
</evidence>
<dbReference type="InterPro" id="IPR000172">
    <property type="entry name" value="GMC_OxRdtase_N"/>
</dbReference>
<evidence type="ECO:0000259" key="7">
    <source>
        <dbReference type="Pfam" id="PF00732"/>
    </source>
</evidence>
<feature type="region of interest" description="Disordered" evidence="6">
    <location>
        <begin position="150"/>
        <end position="170"/>
    </location>
</feature>
<evidence type="ECO:0000256" key="4">
    <source>
        <dbReference type="ARBA" id="ARBA00022827"/>
    </source>
</evidence>
<evidence type="ECO:0000256" key="5">
    <source>
        <dbReference type="ARBA" id="ARBA00023002"/>
    </source>
</evidence>
<organism evidence="10 11">
    <name type="scientific">Novosphingobium flavum</name>
    <dbReference type="NCBI Taxonomy" id="1778672"/>
    <lineage>
        <taxon>Bacteria</taxon>
        <taxon>Pseudomonadati</taxon>
        <taxon>Pseudomonadota</taxon>
        <taxon>Alphaproteobacteria</taxon>
        <taxon>Sphingomonadales</taxon>
        <taxon>Sphingomonadaceae</taxon>
        <taxon>Novosphingobium</taxon>
    </lineage>
</organism>
<dbReference type="GO" id="GO:0050660">
    <property type="term" value="F:flavin adenine dinucleotide binding"/>
    <property type="evidence" value="ECO:0007669"/>
    <property type="project" value="InterPro"/>
</dbReference>
<dbReference type="SUPFAM" id="SSF51905">
    <property type="entry name" value="FAD/NAD(P)-binding domain"/>
    <property type="match status" value="1"/>
</dbReference>
<sequence length="533" mass="58307">MSGDYDADVIVIGGGIVGAFVAERIALRGKSVMILEAGPRTSRWKMLQAFRTGANKNDFNAFYPELPHAPKSSGGRYSDQYIENVGPMKWLPSYIRLVGGTTWHWSAAFWRMLPNDFRMKSVYGVGRDWPLGYDELEPWYTLAEQLTGCAGSDEDDQSGQGVGPFPPRSAPYPLPAEQWSDYTRAIAGAFSQIGFRFIDEPNLRATRPYDGRPACAGNNNCSPICPIGAMYSGDMAIDRAERAGVKVVPDTVVHRLEKGAGGRIEAVHSMAPDGTLGRRRARAVVLAAHTIETPKLLLMSEAANRSDQVGRNLMTHPSLAFEGLARDELWPGQGPVQQGTANELRDGAHRREHSAIRYFSNNRAPNAMVTRRLLQQGIIGRELDERIRHDSARYVNVLAGAENLPDPANRIDLGSRRDSLGLPTPRIHMDISDYTRRAGPRVAADFAALDRALAMQERFGDRTTFRLPAHPMGSTIMGDDPATSVVDRDCRSHDHANLFIAGASVFASASTVNPTLTAVALGLRLGEMLAGEV</sequence>
<name>A0A7X1FR72_9SPHN</name>
<accession>A0A7X1FR72</accession>
<evidence type="ECO:0000313" key="11">
    <source>
        <dbReference type="Proteomes" id="UP000566813"/>
    </source>
</evidence>
<evidence type="ECO:0000313" key="10">
    <source>
        <dbReference type="EMBL" id="MBC2665438.1"/>
    </source>
</evidence>
<keyword evidence="3" id="KW-0285">Flavoprotein</keyword>
<comment type="caution">
    <text evidence="10">The sequence shown here is derived from an EMBL/GenBank/DDBJ whole genome shotgun (WGS) entry which is preliminary data.</text>
</comment>
<dbReference type="GO" id="GO:0016614">
    <property type="term" value="F:oxidoreductase activity, acting on CH-OH group of donors"/>
    <property type="evidence" value="ECO:0007669"/>
    <property type="project" value="InterPro"/>
</dbReference>
<dbReference type="PANTHER" id="PTHR42784:SF1">
    <property type="entry name" value="PYRANOSE 2-OXIDASE"/>
    <property type="match status" value="1"/>
</dbReference>
<evidence type="ECO:0000256" key="6">
    <source>
        <dbReference type="SAM" id="MobiDB-lite"/>
    </source>
</evidence>
<dbReference type="InterPro" id="IPR007867">
    <property type="entry name" value="GMC_OxRtase_C"/>
</dbReference>
<feature type="domain" description="Glucose-methanol-choline oxidoreductase C-terminal" evidence="9">
    <location>
        <begin position="405"/>
        <end position="522"/>
    </location>
</feature>
<protein>
    <submittedName>
        <fullName evidence="10">GMC family oxidoreductase</fullName>
    </submittedName>
</protein>
<evidence type="ECO:0000259" key="8">
    <source>
        <dbReference type="Pfam" id="PF01266"/>
    </source>
</evidence>
<dbReference type="Pfam" id="PF00732">
    <property type="entry name" value="GMC_oxred_N"/>
    <property type="match status" value="1"/>
</dbReference>
<dbReference type="EMBL" id="JACLAW010000005">
    <property type="protein sequence ID" value="MBC2665438.1"/>
    <property type="molecule type" value="Genomic_DNA"/>
</dbReference>
<keyword evidence="4" id="KW-0274">FAD</keyword>
<dbReference type="AlphaFoldDB" id="A0A7X1FR72"/>
<comment type="similarity">
    <text evidence="2">Belongs to the GMC oxidoreductase family.</text>
</comment>
<comment type="cofactor">
    <cofactor evidence="1">
        <name>FAD</name>
        <dbReference type="ChEBI" id="CHEBI:57692"/>
    </cofactor>
</comment>
<dbReference type="Pfam" id="PF01266">
    <property type="entry name" value="DAO"/>
    <property type="match status" value="1"/>
</dbReference>
<dbReference type="Pfam" id="PF05199">
    <property type="entry name" value="GMC_oxred_C"/>
    <property type="match status" value="1"/>
</dbReference>
<evidence type="ECO:0000259" key="9">
    <source>
        <dbReference type="Pfam" id="PF05199"/>
    </source>
</evidence>
<dbReference type="InterPro" id="IPR006076">
    <property type="entry name" value="FAD-dep_OxRdtase"/>
</dbReference>
<evidence type="ECO:0000256" key="2">
    <source>
        <dbReference type="ARBA" id="ARBA00010790"/>
    </source>
</evidence>
<dbReference type="RefSeq" id="WP_185663697.1">
    <property type="nucleotide sequence ID" value="NZ_JACLAW010000005.1"/>
</dbReference>
<reference evidence="10 11" key="1">
    <citation type="submission" date="2020-08" db="EMBL/GenBank/DDBJ databases">
        <title>The genome sequence of type strain Novosphingobium flavum NBRC 111647.</title>
        <authorList>
            <person name="Liu Y."/>
        </authorList>
    </citation>
    <scope>NUCLEOTIDE SEQUENCE [LARGE SCALE GENOMIC DNA]</scope>
    <source>
        <strain evidence="10 11">NBRC 111647</strain>
    </source>
</reference>
<feature type="domain" description="Glucose-methanol-choline oxidoreductase N-terminal" evidence="7">
    <location>
        <begin position="238"/>
        <end position="317"/>
    </location>
</feature>